<dbReference type="GO" id="GO:0016199">
    <property type="term" value="P:axon midline choice point recognition"/>
    <property type="evidence" value="ECO:0007669"/>
    <property type="project" value="UniProtKB-ARBA"/>
</dbReference>
<sequence>MGEVLLKGSKTTISPFLFKKLREEGEFFDVTLVPGNETFGGTHVNAHKVILSAFSPVFKNMLRGTPHTVTPMILLRDIDYEELIMLMDYIYNGEVSLNESKLDRFLHFANDLKIQGLDLSSGNSNFRKVEEENDFNCEDVILCEEFKSEFLEPYEDDYPTSFNKDEVTIEGETEMLDCDDEFLEAKHSASGVNKSPDPVYEEANDFPYSSSPSYYIFHCNEAATYGKTQRGRPMLIDKSGYVYVCEKKGVERTYWNCKNRKATKCPSRAHTDQNGIIVKRLHEHNHVPNRQNDGF</sequence>
<comment type="function">
    <text evidence="8">Putative transcription factor required for axon growth and guidance in the central and peripheral nervous systems. Repels CNS axons away from the midline by promoting the expression of the midline repellent sli and its receptor robo.</text>
</comment>
<evidence type="ECO:0000313" key="10">
    <source>
        <dbReference type="EMBL" id="CDW50836.1"/>
    </source>
</evidence>
<keyword evidence="6" id="KW-0524">Neurogenesis</keyword>
<reference evidence="10" key="1">
    <citation type="submission" date="2014-05" db="EMBL/GenBank/DDBJ databases">
        <authorList>
            <person name="Chronopoulou M."/>
        </authorList>
    </citation>
    <scope>NUCLEOTIDE SEQUENCE</scope>
    <source>
        <tissue evidence="10">Whole organism</tissue>
    </source>
</reference>
<dbReference type="InterPro" id="IPR011333">
    <property type="entry name" value="SKP1/BTB/POZ_sf"/>
</dbReference>
<keyword evidence="2" id="KW-0479">Metal-binding</keyword>
<accession>A0A0K2VLG6</accession>
<dbReference type="PANTHER" id="PTHR23110:SF111">
    <property type="entry name" value="LONGITUDINALS LACKING PROTEIN, ISOFORMS F_I_K_T"/>
    <property type="match status" value="1"/>
</dbReference>
<dbReference type="OrthoDB" id="6482909at2759"/>
<dbReference type="InterPro" id="IPR051095">
    <property type="entry name" value="Dros_DevTransReg"/>
</dbReference>
<evidence type="ECO:0000256" key="4">
    <source>
        <dbReference type="ARBA" id="ARBA00022782"/>
    </source>
</evidence>
<dbReference type="GO" id="GO:0048813">
    <property type="term" value="P:dendrite morphogenesis"/>
    <property type="evidence" value="ECO:0007669"/>
    <property type="project" value="UniProtKB-ARBA"/>
</dbReference>
<dbReference type="InterPro" id="IPR007588">
    <property type="entry name" value="Znf_FLYWCH"/>
</dbReference>
<evidence type="ECO:0000259" key="9">
    <source>
        <dbReference type="PROSITE" id="PS50097"/>
    </source>
</evidence>
<dbReference type="AlphaFoldDB" id="A0A0K2VLG6"/>
<organism evidence="10">
    <name type="scientific">Lepeophtheirus salmonis</name>
    <name type="common">Salmon louse</name>
    <name type="synonym">Caligus salmonis</name>
    <dbReference type="NCBI Taxonomy" id="72036"/>
    <lineage>
        <taxon>Eukaryota</taxon>
        <taxon>Metazoa</taxon>
        <taxon>Ecdysozoa</taxon>
        <taxon>Arthropoda</taxon>
        <taxon>Crustacea</taxon>
        <taxon>Multicrustacea</taxon>
        <taxon>Hexanauplia</taxon>
        <taxon>Copepoda</taxon>
        <taxon>Siphonostomatoida</taxon>
        <taxon>Caligidae</taxon>
        <taxon>Lepeophtheirus</taxon>
    </lineage>
</organism>
<name>A0A0K2VLG6_LEPSM</name>
<dbReference type="GO" id="GO:0007526">
    <property type="term" value="P:larval somatic muscle development"/>
    <property type="evidence" value="ECO:0007669"/>
    <property type="project" value="UniProtKB-ARBA"/>
</dbReference>
<dbReference type="PROSITE" id="PS50097">
    <property type="entry name" value="BTB"/>
    <property type="match status" value="1"/>
</dbReference>
<evidence type="ECO:0000256" key="1">
    <source>
        <dbReference type="ARBA" id="ARBA00022473"/>
    </source>
</evidence>
<dbReference type="GO" id="GO:0008270">
    <property type="term" value="F:zinc ion binding"/>
    <property type="evidence" value="ECO:0007669"/>
    <property type="project" value="UniProtKB-KW"/>
</dbReference>
<dbReference type="GO" id="GO:0005634">
    <property type="term" value="C:nucleus"/>
    <property type="evidence" value="ECO:0007669"/>
    <property type="project" value="TreeGrafter"/>
</dbReference>
<proteinExistence type="predicted"/>
<keyword evidence="3" id="KW-0863">Zinc-finger</keyword>
<keyword evidence="5" id="KW-0862">Zinc</keyword>
<evidence type="ECO:0000256" key="3">
    <source>
        <dbReference type="ARBA" id="ARBA00022771"/>
    </source>
</evidence>
<dbReference type="InterPro" id="IPR000210">
    <property type="entry name" value="BTB/POZ_dom"/>
</dbReference>
<dbReference type="EMBL" id="HACA01033475">
    <property type="protein sequence ID" value="CDW50836.1"/>
    <property type="molecule type" value="Transcribed_RNA"/>
</dbReference>
<evidence type="ECO:0000256" key="7">
    <source>
        <dbReference type="ARBA" id="ARBA00023242"/>
    </source>
</evidence>
<evidence type="ECO:0000256" key="8">
    <source>
        <dbReference type="ARBA" id="ARBA00037382"/>
    </source>
</evidence>
<dbReference type="PANTHER" id="PTHR23110">
    <property type="entry name" value="BTB DOMAIN TRANSCRIPTION FACTOR"/>
    <property type="match status" value="1"/>
</dbReference>
<dbReference type="GO" id="GO:0035167">
    <property type="term" value="P:larval lymph gland hemopoiesis"/>
    <property type="evidence" value="ECO:0007669"/>
    <property type="project" value="UniProtKB-ARBA"/>
</dbReference>
<dbReference type="GO" id="GO:0045476">
    <property type="term" value="P:nurse cell apoptotic process"/>
    <property type="evidence" value="ECO:0007669"/>
    <property type="project" value="UniProtKB-ARBA"/>
</dbReference>
<dbReference type="GO" id="GO:0008406">
    <property type="term" value="P:gonad development"/>
    <property type="evidence" value="ECO:0007669"/>
    <property type="project" value="UniProtKB-ARBA"/>
</dbReference>
<dbReference type="Gene3D" id="2.20.25.240">
    <property type="match status" value="1"/>
</dbReference>
<dbReference type="GO" id="GO:0006357">
    <property type="term" value="P:regulation of transcription by RNA polymerase II"/>
    <property type="evidence" value="ECO:0007669"/>
    <property type="project" value="TreeGrafter"/>
</dbReference>
<dbReference type="Pfam" id="PF04500">
    <property type="entry name" value="FLYWCH"/>
    <property type="match status" value="1"/>
</dbReference>
<protein>
    <recommendedName>
        <fullName evidence="9">BTB domain-containing protein</fullName>
    </recommendedName>
</protein>
<evidence type="ECO:0000256" key="6">
    <source>
        <dbReference type="ARBA" id="ARBA00022902"/>
    </source>
</evidence>
<dbReference type="Gene3D" id="3.30.710.10">
    <property type="entry name" value="Potassium Channel Kv1.1, Chain A"/>
    <property type="match status" value="1"/>
</dbReference>
<dbReference type="SUPFAM" id="SSF54695">
    <property type="entry name" value="POZ domain"/>
    <property type="match status" value="1"/>
</dbReference>
<dbReference type="GO" id="GO:0045467">
    <property type="term" value="P:R7 cell development"/>
    <property type="evidence" value="ECO:0007669"/>
    <property type="project" value="UniProtKB-ARBA"/>
</dbReference>
<keyword evidence="4" id="KW-0221">Differentiation</keyword>
<feature type="domain" description="BTB" evidence="9">
    <location>
        <begin position="28"/>
        <end position="99"/>
    </location>
</feature>
<dbReference type="GO" id="GO:0007464">
    <property type="term" value="P:R3/R4 cell fate commitment"/>
    <property type="evidence" value="ECO:0007669"/>
    <property type="project" value="UniProtKB-ARBA"/>
</dbReference>
<evidence type="ECO:0000256" key="2">
    <source>
        <dbReference type="ARBA" id="ARBA00022723"/>
    </source>
</evidence>
<keyword evidence="1" id="KW-0217">Developmental protein</keyword>
<dbReference type="Pfam" id="PF00651">
    <property type="entry name" value="BTB"/>
    <property type="match status" value="1"/>
</dbReference>
<keyword evidence="7" id="KW-0539">Nucleus</keyword>
<dbReference type="SMART" id="SM00225">
    <property type="entry name" value="BTB"/>
    <property type="match status" value="1"/>
</dbReference>
<evidence type="ECO:0000256" key="5">
    <source>
        <dbReference type="ARBA" id="ARBA00022833"/>
    </source>
</evidence>